<evidence type="ECO:0000259" key="1">
    <source>
        <dbReference type="Pfam" id="PF12695"/>
    </source>
</evidence>
<proteinExistence type="predicted"/>
<dbReference type="Pfam" id="PF12695">
    <property type="entry name" value="Abhydrolase_5"/>
    <property type="match status" value="1"/>
</dbReference>
<gene>
    <name evidence="2" type="ORF">H8S20_16440</name>
</gene>
<protein>
    <submittedName>
        <fullName evidence="2">Alpha/beta hydrolase</fullName>
    </submittedName>
</protein>
<keyword evidence="3" id="KW-1185">Reference proteome</keyword>
<evidence type="ECO:0000313" key="3">
    <source>
        <dbReference type="Proteomes" id="UP000596929"/>
    </source>
</evidence>
<feature type="domain" description="Alpha/beta hydrolase fold-5" evidence="1">
    <location>
        <begin position="21"/>
        <end position="56"/>
    </location>
</feature>
<reference evidence="2 3" key="1">
    <citation type="submission" date="2020-08" db="EMBL/GenBank/DDBJ databases">
        <title>Genome public.</title>
        <authorList>
            <person name="Liu C."/>
            <person name="Sun Q."/>
        </authorList>
    </citation>
    <scope>NUCLEOTIDE SEQUENCE [LARGE SCALE GENOMIC DNA]</scope>
    <source>
        <strain evidence="2 3">NSJ-6</strain>
    </source>
</reference>
<dbReference type="Proteomes" id="UP000596929">
    <property type="component" value="Unassembled WGS sequence"/>
</dbReference>
<dbReference type="EMBL" id="JACOOO010000038">
    <property type="protein sequence ID" value="MBC5630449.1"/>
    <property type="molecule type" value="Genomic_DNA"/>
</dbReference>
<evidence type="ECO:0000313" key="2">
    <source>
        <dbReference type="EMBL" id="MBC5630449.1"/>
    </source>
</evidence>
<sequence>MDVTDDNLIVFTPQNTTVTTGLIIYPGAKVEPEAYAPLANDISQAGYEVIITPMPLYNY</sequence>
<accession>A0ABR7DGA8</accession>
<dbReference type="RefSeq" id="WP_032118333.1">
    <property type="nucleotide sequence ID" value="NZ_JACOOO010000038.1"/>
</dbReference>
<dbReference type="GO" id="GO:0016787">
    <property type="term" value="F:hydrolase activity"/>
    <property type="evidence" value="ECO:0007669"/>
    <property type="project" value="UniProtKB-KW"/>
</dbReference>
<comment type="caution">
    <text evidence="2">The sequence shown here is derived from an EMBL/GenBank/DDBJ whole genome shotgun (WGS) entry which is preliminary data.</text>
</comment>
<name>A0ABR7DGA8_9CLOT</name>
<dbReference type="InterPro" id="IPR029059">
    <property type="entry name" value="AB_hydrolase_5"/>
</dbReference>
<organism evidence="2 3">
    <name type="scientific">Clostridium hominis</name>
    <dbReference type="NCBI Taxonomy" id="2763036"/>
    <lineage>
        <taxon>Bacteria</taxon>
        <taxon>Bacillati</taxon>
        <taxon>Bacillota</taxon>
        <taxon>Clostridia</taxon>
        <taxon>Eubacteriales</taxon>
        <taxon>Clostridiaceae</taxon>
        <taxon>Clostridium</taxon>
    </lineage>
</organism>
<keyword evidence="2" id="KW-0378">Hydrolase</keyword>